<dbReference type="InterPro" id="IPR015424">
    <property type="entry name" value="PyrdxlP-dep_Trfase"/>
</dbReference>
<evidence type="ECO:0000313" key="3">
    <source>
        <dbReference type="Proteomes" id="UP000887567"/>
    </source>
</evidence>
<evidence type="ECO:0000256" key="1">
    <source>
        <dbReference type="SAM" id="SignalP"/>
    </source>
</evidence>
<protein>
    <recommendedName>
        <fullName evidence="4">1-aminocyclopropane-1-carboxylate synthase</fullName>
    </recommendedName>
</protein>
<evidence type="ECO:0000313" key="2">
    <source>
        <dbReference type="EnsemblMetazoa" id="XP_020914957.2"/>
    </source>
</evidence>
<name>A0A913Y569_EXADI</name>
<feature type="chain" id="PRO_5036857919" description="1-aminocyclopropane-1-carboxylate synthase" evidence="1">
    <location>
        <begin position="19"/>
        <end position="152"/>
    </location>
</feature>
<dbReference type="RefSeq" id="XP_020914957.2">
    <property type="nucleotide sequence ID" value="XM_021059298.2"/>
</dbReference>
<dbReference type="Gene3D" id="3.90.1150.10">
    <property type="entry name" value="Aspartate Aminotransferase, domain 1"/>
    <property type="match status" value="1"/>
</dbReference>
<dbReference type="AlphaFoldDB" id="A0A913Y569"/>
<dbReference type="SUPFAM" id="SSF53383">
    <property type="entry name" value="PLP-dependent transferases"/>
    <property type="match status" value="1"/>
</dbReference>
<dbReference type="InterPro" id="IPR015422">
    <property type="entry name" value="PyrdxlP-dep_Trfase_small"/>
</dbReference>
<dbReference type="Proteomes" id="UP000887567">
    <property type="component" value="Unplaced"/>
</dbReference>
<organism evidence="2 3">
    <name type="scientific">Exaiptasia diaphana</name>
    <name type="common">Tropical sea anemone</name>
    <name type="synonym">Aiptasia pulchella</name>
    <dbReference type="NCBI Taxonomy" id="2652724"/>
    <lineage>
        <taxon>Eukaryota</taxon>
        <taxon>Metazoa</taxon>
        <taxon>Cnidaria</taxon>
        <taxon>Anthozoa</taxon>
        <taxon>Hexacorallia</taxon>
        <taxon>Actiniaria</taxon>
        <taxon>Aiptasiidae</taxon>
        <taxon>Exaiptasia</taxon>
    </lineage>
</organism>
<reference evidence="2" key="1">
    <citation type="submission" date="2022-11" db="UniProtKB">
        <authorList>
            <consortium name="EnsemblMetazoa"/>
        </authorList>
    </citation>
    <scope>IDENTIFICATION</scope>
</reference>
<keyword evidence="1" id="KW-0732">Signal</keyword>
<sequence length="152" mass="17588">MCLESFLLLLLKIVPSLSLEEEQMVFKKFLDFKVYIGPGQAFCYNEGGWFRLVFATHPDQLRIGMERVVSCVDAIRKENLYCRNRSMCHDHLTAFNSDKTDEVMTDGESFEEQAQGFRLSISNSDCLSLKTTEKRTKEIEKHHHEDVASKTE</sequence>
<proteinExistence type="predicted"/>
<dbReference type="GeneID" id="110252468"/>
<dbReference type="EnsemblMetazoa" id="XM_021059298.2">
    <property type="protein sequence ID" value="XP_020914957.2"/>
    <property type="gene ID" value="LOC110252468"/>
</dbReference>
<dbReference type="KEGG" id="epa:110252468"/>
<keyword evidence="3" id="KW-1185">Reference proteome</keyword>
<accession>A0A913Y569</accession>
<evidence type="ECO:0008006" key="4">
    <source>
        <dbReference type="Google" id="ProtNLM"/>
    </source>
</evidence>
<feature type="signal peptide" evidence="1">
    <location>
        <begin position="1"/>
        <end position="18"/>
    </location>
</feature>